<keyword evidence="5 7" id="KW-0472">Membrane</keyword>
<dbReference type="EMBL" id="ML179826">
    <property type="protein sequence ID" value="THU81253.1"/>
    <property type="molecule type" value="Genomic_DNA"/>
</dbReference>
<protein>
    <recommendedName>
        <fullName evidence="8">Major facilitator superfamily (MFS) profile domain-containing protein</fullName>
    </recommendedName>
</protein>
<dbReference type="Pfam" id="PF07690">
    <property type="entry name" value="MFS_1"/>
    <property type="match status" value="1"/>
</dbReference>
<dbReference type="AlphaFoldDB" id="A0A4S8KZ95"/>
<evidence type="ECO:0000256" key="4">
    <source>
        <dbReference type="ARBA" id="ARBA00022989"/>
    </source>
</evidence>
<evidence type="ECO:0000256" key="3">
    <source>
        <dbReference type="ARBA" id="ARBA00022692"/>
    </source>
</evidence>
<evidence type="ECO:0000256" key="1">
    <source>
        <dbReference type="ARBA" id="ARBA00004141"/>
    </source>
</evidence>
<organism evidence="9 10">
    <name type="scientific">Dendrothele bispora (strain CBS 962.96)</name>
    <dbReference type="NCBI Taxonomy" id="1314807"/>
    <lineage>
        <taxon>Eukaryota</taxon>
        <taxon>Fungi</taxon>
        <taxon>Dikarya</taxon>
        <taxon>Basidiomycota</taxon>
        <taxon>Agaricomycotina</taxon>
        <taxon>Agaricomycetes</taxon>
        <taxon>Agaricomycetidae</taxon>
        <taxon>Agaricales</taxon>
        <taxon>Agaricales incertae sedis</taxon>
        <taxon>Dendrothele</taxon>
    </lineage>
</organism>
<dbReference type="GO" id="GO:0016020">
    <property type="term" value="C:membrane"/>
    <property type="evidence" value="ECO:0007669"/>
    <property type="project" value="UniProtKB-SubCell"/>
</dbReference>
<dbReference type="PANTHER" id="PTHR23504">
    <property type="entry name" value="MAJOR FACILITATOR SUPERFAMILY DOMAIN-CONTAINING PROTEIN 10"/>
    <property type="match status" value="1"/>
</dbReference>
<evidence type="ECO:0000259" key="8">
    <source>
        <dbReference type="PROSITE" id="PS50850"/>
    </source>
</evidence>
<dbReference type="Gene3D" id="1.20.1250.20">
    <property type="entry name" value="MFS general substrate transporter like domains"/>
    <property type="match status" value="1"/>
</dbReference>
<dbReference type="PROSITE" id="PS50850">
    <property type="entry name" value="MFS"/>
    <property type="match status" value="1"/>
</dbReference>
<dbReference type="InterPro" id="IPR011701">
    <property type="entry name" value="MFS"/>
</dbReference>
<feature type="region of interest" description="Disordered" evidence="6">
    <location>
        <begin position="261"/>
        <end position="284"/>
    </location>
</feature>
<feature type="transmembrane region" description="Helical" evidence="7">
    <location>
        <begin position="95"/>
        <end position="113"/>
    </location>
</feature>
<keyword evidence="10" id="KW-1185">Reference proteome</keyword>
<proteinExistence type="predicted"/>
<evidence type="ECO:0000313" key="10">
    <source>
        <dbReference type="Proteomes" id="UP000297245"/>
    </source>
</evidence>
<accession>A0A4S8KZ95</accession>
<dbReference type="PANTHER" id="PTHR23504:SF15">
    <property type="entry name" value="MAJOR FACILITATOR SUPERFAMILY (MFS) PROFILE DOMAIN-CONTAINING PROTEIN"/>
    <property type="match status" value="1"/>
</dbReference>
<dbReference type="Proteomes" id="UP000297245">
    <property type="component" value="Unassembled WGS sequence"/>
</dbReference>
<evidence type="ECO:0000256" key="6">
    <source>
        <dbReference type="SAM" id="MobiDB-lite"/>
    </source>
</evidence>
<evidence type="ECO:0000256" key="5">
    <source>
        <dbReference type="ARBA" id="ARBA00023136"/>
    </source>
</evidence>
<keyword evidence="3 7" id="KW-0812">Transmembrane</keyword>
<dbReference type="InterPro" id="IPR020846">
    <property type="entry name" value="MFS_dom"/>
</dbReference>
<evidence type="ECO:0000256" key="2">
    <source>
        <dbReference type="ARBA" id="ARBA00022448"/>
    </source>
</evidence>
<dbReference type="GO" id="GO:0022857">
    <property type="term" value="F:transmembrane transporter activity"/>
    <property type="evidence" value="ECO:0007669"/>
    <property type="project" value="InterPro"/>
</dbReference>
<feature type="transmembrane region" description="Helical" evidence="7">
    <location>
        <begin position="163"/>
        <end position="185"/>
    </location>
</feature>
<evidence type="ECO:0000313" key="9">
    <source>
        <dbReference type="EMBL" id="THU81253.1"/>
    </source>
</evidence>
<dbReference type="OrthoDB" id="419616at2759"/>
<gene>
    <name evidence="9" type="ORF">K435DRAFT_844804</name>
</gene>
<dbReference type="SUPFAM" id="SSF103473">
    <property type="entry name" value="MFS general substrate transporter"/>
    <property type="match status" value="1"/>
</dbReference>
<reference evidence="9 10" key="1">
    <citation type="journal article" date="2019" name="Nat. Ecol. Evol.">
        <title>Megaphylogeny resolves global patterns of mushroom evolution.</title>
        <authorList>
            <person name="Varga T."/>
            <person name="Krizsan K."/>
            <person name="Foldi C."/>
            <person name="Dima B."/>
            <person name="Sanchez-Garcia M."/>
            <person name="Sanchez-Ramirez S."/>
            <person name="Szollosi G.J."/>
            <person name="Szarkandi J.G."/>
            <person name="Papp V."/>
            <person name="Albert L."/>
            <person name="Andreopoulos W."/>
            <person name="Angelini C."/>
            <person name="Antonin V."/>
            <person name="Barry K.W."/>
            <person name="Bougher N.L."/>
            <person name="Buchanan P."/>
            <person name="Buyck B."/>
            <person name="Bense V."/>
            <person name="Catcheside P."/>
            <person name="Chovatia M."/>
            <person name="Cooper J."/>
            <person name="Damon W."/>
            <person name="Desjardin D."/>
            <person name="Finy P."/>
            <person name="Geml J."/>
            <person name="Haridas S."/>
            <person name="Hughes K."/>
            <person name="Justo A."/>
            <person name="Karasinski D."/>
            <person name="Kautmanova I."/>
            <person name="Kiss B."/>
            <person name="Kocsube S."/>
            <person name="Kotiranta H."/>
            <person name="LaButti K.M."/>
            <person name="Lechner B.E."/>
            <person name="Liimatainen K."/>
            <person name="Lipzen A."/>
            <person name="Lukacs Z."/>
            <person name="Mihaltcheva S."/>
            <person name="Morgado L.N."/>
            <person name="Niskanen T."/>
            <person name="Noordeloos M.E."/>
            <person name="Ohm R.A."/>
            <person name="Ortiz-Santana B."/>
            <person name="Ovrebo C."/>
            <person name="Racz N."/>
            <person name="Riley R."/>
            <person name="Savchenko A."/>
            <person name="Shiryaev A."/>
            <person name="Soop K."/>
            <person name="Spirin V."/>
            <person name="Szebenyi C."/>
            <person name="Tomsovsky M."/>
            <person name="Tulloss R.E."/>
            <person name="Uehling J."/>
            <person name="Grigoriev I.V."/>
            <person name="Vagvolgyi C."/>
            <person name="Papp T."/>
            <person name="Martin F.M."/>
            <person name="Miettinen O."/>
            <person name="Hibbett D.S."/>
            <person name="Nagy L.G."/>
        </authorList>
    </citation>
    <scope>NUCLEOTIDE SEQUENCE [LARGE SCALE GENOMIC DNA]</scope>
    <source>
        <strain evidence="9 10">CBS 962.96</strain>
    </source>
</reference>
<keyword evidence="4 7" id="KW-1133">Transmembrane helix</keyword>
<feature type="transmembrane region" description="Helical" evidence="7">
    <location>
        <begin position="64"/>
        <end position="83"/>
    </location>
</feature>
<name>A0A4S8KZ95_DENBC</name>
<dbReference type="InterPro" id="IPR036259">
    <property type="entry name" value="MFS_trans_sf"/>
</dbReference>
<comment type="subcellular location">
    <subcellularLocation>
        <location evidence="1">Membrane</location>
        <topology evidence="1">Multi-pass membrane protein</topology>
    </subcellularLocation>
</comment>
<keyword evidence="2" id="KW-0813">Transport</keyword>
<feature type="transmembrane region" description="Helical" evidence="7">
    <location>
        <begin position="125"/>
        <end position="147"/>
    </location>
</feature>
<evidence type="ECO:0000256" key="7">
    <source>
        <dbReference type="SAM" id="Phobius"/>
    </source>
</evidence>
<feature type="transmembrane region" description="Helical" evidence="7">
    <location>
        <begin position="229"/>
        <end position="250"/>
    </location>
</feature>
<feature type="domain" description="Major facilitator superfamily (MFS) profile" evidence="8">
    <location>
        <begin position="25"/>
        <end position="284"/>
    </location>
</feature>
<sequence length="284" mass="30829">MKNPTEQTALLYTLRPPATPLPRFQVFILLMMRITEPISYTVIFPFINQMMEEVAHIPKAKVGYYAGLVESAFALVQFLFVYQWGALSDRVGRRVVALTGLGGVLISVLGFGLSKNLGMMIVTRCIAGAMNGNVAVVKTIIFGYFYLQETLTPHWVYPLGSRMVWVVLGSMVAAKTIICNSLLINNSAPSRDSLGSLNGITQSASSLARSFGPAGVTTLFALSNEYHLLGGQLVHIVLVGIALVTLSLTMRLENVQPAWRKPPPSFRRDLDSSSGSTSVSTSPS</sequence>
<feature type="compositionally biased region" description="Low complexity" evidence="6">
    <location>
        <begin position="272"/>
        <end position="284"/>
    </location>
</feature>